<dbReference type="AlphaFoldDB" id="A0AAW1X7D6"/>
<dbReference type="EMBL" id="JBEDUW010000004">
    <property type="protein sequence ID" value="KAK9932036.1"/>
    <property type="molecule type" value="Genomic_DNA"/>
</dbReference>
<keyword evidence="2" id="KW-1185">Reference proteome</keyword>
<evidence type="ECO:0000313" key="2">
    <source>
        <dbReference type="Proteomes" id="UP001457282"/>
    </source>
</evidence>
<accession>A0AAW1X7D6</accession>
<sequence>MEAICNHHHLGSPPYHHSYVLVRSQTSIHKIITASITTAITQEIVQAIESSALLCTAVSSQRCCAPDRQSPRGTVIAVSFPPLPLQQQCNRSPHLPLRASMKYLEPSLGTHLMLR</sequence>
<dbReference type="Proteomes" id="UP001457282">
    <property type="component" value="Unassembled WGS sequence"/>
</dbReference>
<proteinExistence type="predicted"/>
<organism evidence="1 2">
    <name type="scientific">Rubus argutus</name>
    <name type="common">Southern blackberry</name>
    <dbReference type="NCBI Taxonomy" id="59490"/>
    <lineage>
        <taxon>Eukaryota</taxon>
        <taxon>Viridiplantae</taxon>
        <taxon>Streptophyta</taxon>
        <taxon>Embryophyta</taxon>
        <taxon>Tracheophyta</taxon>
        <taxon>Spermatophyta</taxon>
        <taxon>Magnoliopsida</taxon>
        <taxon>eudicotyledons</taxon>
        <taxon>Gunneridae</taxon>
        <taxon>Pentapetalae</taxon>
        <taxon>rosids</taxon>
        <taxon>fabids</taxon>
        <taxon>Rosales</taxon>
        <taxon>Rosaceae</taxon>
        <taxon>Rosoideae</taxon>
        <taxon>Rosoideae incertae sedis</taxon>
        <taxon>Rubus</taxon>
    </lineage>
</organism>
<name>A0AAW1X7D6_RUBAR</name>
<comment type="caution">
    <text evidence="1">The sequence shown here is derived from an EMBL/GenBank/DDBJ whole genome shotgun (WGS) entry which is preliminary data.</text>
</comment>
<evidence type="ECO:0000313" key="1">
    <source>
        <dbReference type="EMBL" id="KAK9932036.1"/>
    </source>
</evidence>
<reference evidence="1 2" key="1">
    <citation type="journal article" date="2023" name="G3 (Bethesda)">
        <title>A chromosome-length genome assembly and annotation of blackberry (Rubus argutus, cv. 'Hillquist').</title>
        <authorList>
            <person name="Bruna T."/>
            <person name="Aryal R."/>
            <person name="Dudchenko O."/>
            <person name="Sargent D.J."/>
            <person name="Mead D."/>
            <person name="Buti M."/>
            <person name="Cavallini A."/>
            <person name="Hytonen T."/>
            <person name="Andres J."/>
            <person name="Pham M."/>
            <person name="Weisz D."/>
            <person name="Mascagni F."/>
            <person name="Usai G."/>
            <person name="Natali L."/>
            <person name="Bassil N."/>
            <person name="Fernandez G.E."/>
            <person name="Lomsadze A."/>
            <person name="Armour M."/>
            <person name="Olukolu B."/>
            <person name="Poorten T."/>
            <person name="Britton C."/>
            <person name="Davik J."/>
            <person name="Ashrafi H."/>
            <person name="Aiden E.L."/>
            <person name="Borodovsky M."/>
            <person name="Worthington M."/>
        </authorList>
    </citation>
    <scope>NUCLEOTIDE SEQUENCE [LARGE SCALE GENOMIC DNA]</scope>
    <source>
        <strain evidence="1">PI 553951</strain>
    </source>
</reference>
<protein>
    <submittedName>
        <fullName evidence="1">Uncharacterized protein</fullName>
    </submittedName>
</protein>
<gene>
    <name evidence="1" type="ORF">M0R45_019287</name>
</gene>